<dbReference type="GO" id="GO:0032259">
    <property type="term" value="P:methylation"/>
    <property type="evidence" value="ECO:0007669"/>
    <property type="project" value="UniProtKB-KW"/>
</dbReference>
<dbReference type="PANTHER" id="PTHR46111">
    <property type="entry name" value="RIBOSOMAL RNA SMALL SUBUNIT METHYLTRANSFERASE I"/>
    <property type="match status" value="1"/>
</dbReference>
<dbReference type="InterPro" id="IPR000878">
    <property type="entry name" value="4pyrrol_Mease"/>
</dbReference>
<dbReference type="PIRSF" id="PIRSF005917">
    <property type="entry name" value="MTase_YraL"/>
    <property type="match status" value="1"/>
</dbReference>
<dbReference type="SUPFAM" id="SSF53790">
    <property type="entry name" value="Tetrapyrrole methylase"/>
    <property type="match status" value="1"/>
</dbReference>
<dbReference type="InterPro" id="IPR035996">
    <property type="entry name" value="4pyrrol_Methylase_sf"/>
</dbReference>
<dbReference type="RefSeq" id="WP_131839471.1">
    <property type="nucleotide sequence ID" value="NZ_SLWB01000008.1"/>
</dbReference>
<sequence length="234" mass="26034">MSAVVYLIPTTLGDTPIENVIPQHVKDVVQNTRFFIVEELRTARRFISKLKLGIQIDTLTFYELNEHTNPTEVRKMLQPALDGNDIGIISEAGVPGVADPGADAVAEAHRLGIKVVPLVGPSSILMSLMASGLNGQNFAFVGYLPVKPAERVKAIKTLEQRSNRERQTQIFIETPYRNNHMLAALLETCHPDTRLCIAADITTETEFIVTKKIGDWRKQVPDLHKRPTVFLVLS</sequence>
<dbReference type="PANTHER" id="PTHR46111:SF2">
    <property type="entry name" value="SAM-DEPENDENT METHYLTRANSFERASE"/>
    <property type="match status" value="1"/>
</dbReference>
<dbReference type="Proteomes" id="UP000294830">
    <property type="component" value="Unassembled WGS sequence"/>
</dbReference>
<gene>
    <name evidence="7" type="ORF">CLV25_108125</name>
</gene>
<keyword evidence="8" id="KW-1185">Reference proteome</keyword>
<dbReference type="GO" id="GO:0006364">
    <property type="term" value="P:rRNA processing"/>
    <property type="evidence" value="ECO:0007669"/>
    <property type="project" value="UniProtKB-KW"/>
</dbReference>
<dbReference type="InterPro" id="IPR008189">
    <property type="entry name" value="rRNA_ssu_MeTfrase_I"/>
</dbReference>
<evidence type="ECO:0000313" key="8">
    <source>
        <dbReference type="Proteomes" id="UP000294830"/>
    </source>
</evidence>
<keyword evidence="1" id="KW-0963">Cytoplasm</keyword>
<evidence type="ECO:0000313" key="7">
    <source>
        <dbReference type="EMBL" id="TCN66786.1"/>
    </source>
</evidence>
<dbReference type="Gene3D" id="3.40.1010.10">
    <property type="entry name" value="Cobalt-precorrin-4 Transmethylase, Domain 1"/>
    <property type="match status" value="1"/>
</dbReference>
<dbReference type="InterPro" id="IPR014776">
    <property type="entry name" value="4pyrrole_Mease_sub2"/>
</dbReference>
<evidence type="ECO:0000256" key="3">
    <source>
        <dbReference type="ARBA" id="ARBA00022603"/>
    </source>
</evidence>
<keyword evidence="3 7" id="KW-0489">Methyltransferase</keyword>
<dbReference type="GO" id="GO:0008168">
    <property type="term" value="F:methyltransferase activity"/>
    <property type="evidence" value="ECO:0007669"/>
    <property type="project" value="UniProtKB-KW"/>
</dbReference>
<dbReference type="EMBL" id="SLWB01000008">
    <property type="protein sequence ID" value="TCN66786.1"/>
    <property type="molecule type" value="Genomic_DNA"/>
</dbReference>
<keyword evidence="2" id="KW-0698">rRNA processing</keyword>
<evidence type="ECO:0000259" key="6">
    <source>
        <dbReference type="Pfam" id="PF00590"/>
    </source>
</evidence>
<evidence type="ECO:0000256" key="1">
    <source>
        <dbReference type="ARBA" id="ARBA00022490"/>
    </source>
</evidence>
<dbReference type="CDD" id="cd11649">
    <property type="entry name" value="RsmI_like"/>
    <property type="match status" value="1"/>
</dbReference>
<evidence type="ECO:0000256" key="4">
    <source>
        <dbReference type="ARBA" id="ARBA00022679"/>
    </source>
</evidence>
<feature type="domain" description="Tetrapyrrole methylase" evidence="6">
    <location>
        <begin position="63"/>
        <end position="214"/>
    </location>
</feature>
<dbReference type="OrthoDB" id="7061662at2"/>
<dbReference type="AlphaFoldDB" id="A0A4R2EHT4"/>
<evidence type="ECO:0000256" key="5">
    <source>
        <dbReference type="ARBA" id="ARBA00022691"/>
    </source>
</evidence>
<comment type="caution">
    <text evidence="7">The sequence shown here is derived from an EMBL/GenBank/DDBJ whole genome shotgun (WGS) entry which is preliminary data.</text>
</comment>
<dbReference type="InterPro" id="IPR014777">
    <property type="entry name" value="4pyrrole_Mease_sub1"/>
</dbReference>
<organism evidence="7 8">
    <name type="scientific">Acetobacteroides hydrogenigenes</name>
    <dbReference type="NCBI Taxonomy" id="979970"/>
    <lineage>
        <taxon>Bacteria</taxon>
        <taxon>Pseudomonadati</taxon>
        <taxon>Bacteroidota</taxon>
        <taxon>Bacteroidia</taxon>
        <taxon>Bacteroidales</taxon>
        <taxon>Rikenellaceae</taxon>
        <taxon>Acetobacteroides</taxon>
    </lineage>
</organism>
<keyword evidence="5" id="KW-0949">S-adenosyl-L-methionine</keyword>
<keyword evidence="4 7" id="KW-0808">Transferase</keyword>
<protein>
    <submittedName>
        <fullName evidence="7">16S rRNA (Cytidine1402-2'-O)-methyltransferase</fullName>
    </submittedName>
</protein>
<dbReference type="Gene3D" id="3.30.950.10">
    <property type="entry name" value="Methyltransferase, Cobalt-precorrin-4 Transmethylase, Domain 2"/>
    <property type="match status" value="1"/>
</dbReference>
<accession>A0A4R2EHT4</accession>
<proteinExistence type="predicted"/>
<evidence type="ECO:0000256" key="2">
    <source>
        <dbReference type="ARBA" id="ARBA00022552"/>
    </source>
</evidence>
<name>A0A4R2EHT4_9BACT</name>
<reference evidence="7 8" key="1">
    <citation type="submission" date="2019-03" db="EMBL/GenBank/DDBJ databases">
        <title>Genomic Encyclopedia of Archaeal and Bacterial Type Strains, Phase II (KMG-II): from individual species to whole genera.</title>
        <authorList>
            <person name="Goeker M."/>
        </authorList>
    </citation>
    <scope>NUCLEOTIDE SEQUENCE [LARGE SCALE GENOMIC DNA]</scope>
    <source>
        <strain evidence="7 8">RL-C</strain>
    </source>
</reference>
<dbReference type="Pfam" id="PF00590">
    <property type="entry name" value="TP_methylase"/>
    <property type="match status" value="1"/>
</dbReference>